<dbReference type="Gene3D" id="3.40.50.1390">
    <property type="entry name" value="Resolvase, N-terminal catalytic domain"/>
    <property type="match status" value="1"/>
</dbReference>
<dbReference type="Proteomes" id="UP000606193">
    <property type="component" value="Unassembled WGS sequence"/>
</dbReference>
<feature type="domain" description="Recombinase" evidence="2">
    <location>
        <begin position="163"/>
        <end position="290"/>
    </location>
</feature>
<dbReference type="RefSeq" id="WP_249297589.1">
    <property type="nucleotide sequence ID" value="NZ_JACRSX010000004.1"/>
</dbReference>
<dbReference type="SUPFAM" id="SSF53041">
    <property type="entry name" value="Resolvase-like"/>
    <property type="match status" value="1"/>
</dbReference>
<accession>A0ABR7N097</accession>
<dbReference type="Pfam" id="PF07508">
    <property type="entry name" value="Recombinase"/>
    <property type="match status" value="1"/>
</dbReference>
<dbReference type="InterPro" id="IPR038109">
    <property type="entry name" value="DNA_bind_recomb_sf"/>
</dbReference>
<reference evidence="3 4" key="1">
    <citation type="submission" date="2020-08" db="EMBL/GenBank/DDBJ databases">
        <title>Genome public.</title>
        <authorList>
            <person name="Liu C."/>
            <person name="Sun Q."/>
        </authorList>
    </citation>
    <scope>NUCLEOTIDE SEQUENCE [LARGE SCALE GENOMIC DNA]</scope>
    <source>
        <strain evidence="3 4">NSJ-37</strain>
    </source>
</reference>
<dbReference type="SMART" id="SM00857">
    <property type="entry name" value="Resolvase"/>
    <property type="match status" value="1"/>
</dbReference>
<dbReference type="EMBL" id="JACRSX010000004">
    <property type="protein sequence ID" value="MBC8562041.1"/>
    <property type="molecule type" value="Genomic_DNA"/>
</dbReference>
<dbReference type="PROSITE" id="PS51737">
    <property type="entry name" value="RECOMBINASE_DNA_BIND"/>
    <property type="match status" value="1"/>
</dbReference>
<evidence type="ECO:0000313" key="3">
    <source>
        <dbReference type="EMBL" id="MBC8562041.1"/>
    </source>
</evidence>
<dbReference type="Pfam" id="PF00239">
    <property type="entry name" value="Resolvase"/>
    <property type="match status" value="1"/>
</dbReference>
<protein>
    <submittedName>
        <fullName evidence="3">Recombinase family protein</fullName>
    </submittedName>
</protein>
<dbReference type="InterPro" id="IPR011109">
    <property type="entry name" value="DNA_bind_recombinase_dom"/>
</dbReference>
<dbReference type="Gene3D" id="3.90.1750.20">
    <property type="entry name" value="Putative Large Serine Recombinase, Chain B, Domain 2"/>
    <property type="match status" value="1"/>
</dbReference>
<evidence type="ECO:0000259" key="2">
    <source>
        <dbReference type="PROSITE" id="PS51737"/>
    </source>
</evidence>
<organism evidence="3 4">
    <name type="scientific">Jutongia huaianensis</name>
    <dbReference type="NCBI Taxonomy" id="2763668"/>
    <lineage>
        <taxon>Bacteria</taxon>
        <taxon>Bacillati</taxon>
        <taxon>Bacillota</taxon>
        <taxon>Clostridia</taxon>
        <taxon>Lachnospirales</taxon>
        <taxon>Lachnospiraceae</taxon>
        <taxon>Jutongia</taxon>
    </lineage>
</organism>
<feature type="domain" description="Resolvase/invertase-type recombinase catalytic" evidence="1">
    <location>
        <begin position="3"/>
        <end position="155"/>
    </location>
</feature>
<sequence>MIRCVFYLRLSREDGNGESNSIQNQRMLLQRYLEDREDMTYVGEWVDDGWSGSNYERPAFREMMQAAATGNFDCILCKDLSRLGREYIQTGYFLREIFPQMGLRFIAVADHYDSASSDFMEDSLLLPVMNLMNDAYCRDISNKVRWQQRTKRATGEYIGAFACYGYKKSDRDIHRLEPDEPAAEIVKMIYWLRLSGMSAENITGVLNNGQIKSPYQYKQASGSRYRSGFAEKEGLWTPQTVRRILSNEMYTGVMIQGKNRKISYKLDKRIPLPEEQWEKVENILPVIIPKWVYDVVESLRVCRSRCRKGHVFCDELAGYGLSRRQQSICAEIVEMVLQNEVAEWEERIRGKKYDNLEKERTVLEINGGDNGTKSATAVWQRRLLNVLLVKEIRLERKAIYIIYRSRKTGGESSGDHDRYLCQTVGGAW</sequence>
<proteinExistence type="predicted"/>
<comment type="caution">
    <text evidence="3">The sequence shown here is derived from an EMBL/GenBank/DDBJ whole genome shotgun (WGS) entry which is preliminary data.</text>
</comment>
<keyword evidence="4" id="KW-1185">Reference proteome</keyword>
<dbReference type="PROSITE" id="PS51736">
    <property type="entry name" value="RECOMBINASES_3"/>
    <property type="match status" value="1"/>
</dbReference>
<dbReference type="InterPro" id="IPR036162">
    <property type="entry name" value="Resolvase-like_N_sf"/>
</dbReference>
<evidence type="ECO:0000313" key="4">
    <source>
        <dbReference type="Proteomes" id="UP000606193"/>
    </source>
</evidence>
<dbReference type="PANTHER" id="PTHR30461">
    <property type="entry name" value="DNA-INVERTASE FROM LAMBDOID PROPHAGE"/>
    <property type="match status" value="1"/>
</dbReference>
<dbReference type="InterPro" id="IPR006119">
    <property type="entry name" value="Resolv_N"/>
</dbReference>
<evidence type="ECO:0000259" key="1">
    <source>
        <dbReference type="PROSITE" id="PS51736"/>
    </source>
</evidence>
<dbReference type="InterPro" id="IPR050639">
    <property type="entry name" value="SSR_resolvase"/>
</dbReference>
<name>A0ABR7N097_9FIRM</name>
<dbReference type="PANTHER" id="PTHR30461:SF23">
    <property type="entry name" value="DNA RECOMBINASE-RELATED"/>
    <property type="match status" value="1"/>
</dbReference>
<gene>
    <name evidence="3" type="ORF">H8704_05240</name>
</gene>